<comment type="caution">
    <text evidence="2">The sequence shown here is derived from an EMBL/GenBank/DDBJ whole genome shotgun (WGS) entry which is preliminary data.</text>
</comment>
<dbReference type="GO" id="GO:0016226">
    <property type="term" value="P:iron-sulfur cluster assembly"/>
    <property type="evidence" value="ECO:0007669"/>
    <property type="project" value="InterPro"/>
</dbReference>
<name>A0A150TG86_SORCE</name>
<protein>
    <recommendedName>
        <fullName evidence="1">NIF system FeS cluster assembly NifU C-terminal domain-containing protein</fullName>
    </recommendedName>
</protein>
<evidence type="ECO:0000259" key="1">
    <source>
        <dbReference type="Pfam" id="PF01106"/>
    </source>
</evidence>
<dbReference type="AlphaFoldDB" id="A0A150TG86"/>
<dbReference type="SUPFAM" id="SSF117916">
    <property type="entry name" value="Fe-S cluster assembly (FSCA) domain-like"/>
    <property type="match status" value="1"/>
</dbReference>
<dbReference type="GO" id="GO:0005506">
    <property type="term" value="F:iron ion binding"/>
    <property type="evidence" value="ECO:0007669"/>
    <property type="project" value="InterPro"/>
</dbReference>
<dbReference type="Proteomes" id="UP000075502">
    <property type="component" value="Unassembled WGS sequence"/>
</dbReference>
<sequence length="88" mass="8987">MPASIDQLLKVCREVIAPLVRADGGELYIVAVEPDHLTLHLAGACSGCPGAMLTARAVIEPAVLAVAPSARVVVTNGMRVPDGASLIS</sequence>
<dbReference type="InterPro" id="IPR034904">
    <property type="entry name" value="FSCA_dom_sf"/>
</dbReference>
<reference evidence="2 3" key="1">
    <citation type="submission" date="2014-02" db="EMBL/GenBank/DDBJ databases">
        <title>The small core and large imbalanced accessory genome model reveals a collaborative survival strategy of Sorangium cellulosum strains in nature.</title>
        <authorList>
            <person name="Han K."/>
            <person name="Peng R."/>
            <person name="Blom J."/>
            <person name="Li Y.-Z."/>
        </authorList>
    </citation>
    <scope>NUCLEOTIDE SEQUENCE [LARGE SCALE GENOMIC DNA]</scope>
    <source>
        <strain evidence="2 3">So0007-03</strain>
    </source>
</reference>
<organism evidence="2 3">
    <name type="scientific">Sorangium cellulosum</name>
    <name type="common">Polyangium cellulosum</name>
    <dbReference type="NCBI Taxonomy" id="56"/>
    <lineage>
        <taxon>Bacteria</taxon>
        <taxon>Pseudomonadati</taxon>
        <taxon>Myxococcota</taxon>
        <taxon>Polyangia</taxon>
        <taxon>Polyangiales</taxon>
        <taxon>Polyangiaceae</taxon>
        <taxon>Sorangium</taxon>
    </lineage>
</organism>
<dbReference type="InterPro" id="IPR001075">
    <property type="entry name" value="NIF_FeS_clus_asmbl_NifU_C"/>
</dbReference>
<dbReference type="GO" id="GO:0051536">
    <property type="term" value="F:iron-sulfur cluster binding"/>
    <property type="evidence" value="ECO:0007669"/>
    <property type="project" value="InterPro"/>
</dbReference>
<evidence type="ECO:0000313" key="3">
    <source>
        <dbReference type="Proteomes" id="UP000075502"/>
    </source>
</evidence>
<dbReference type="Gene3D" id="3.30.300.130">
    <property type="entry name" value="Fe-S cluster assembly (FSCA)"/>
    <property type="match status" value="1"/>
</dbReference>
<feature type="domain" description="NIF system FeS cluster assembly NifU C-terminal" evidence="1">
    <location>
        <begin position="14"/>
        <end position="73"/>
    </location>
</feature>
<evidence type="ECO:0000313" key="2">
    <source>
        <dbReference type="EMBL" id="KYG06980.1"/>
    </source>
</evidence>
<gene>
    <name evidence="2" type="ORF">BE21_31755</name>
</gene>
<proteinExistence type="predicted"/>
<accession>A0A150TG86</accession>
<dbReference type="Pfam" id="PF01106">
    <property type="entry name" value="NifU"/>
    <property type="match status" value="1"/>
</dbReference>
<dbReference type="EMBL" id="JEME01001502">
    <property type="protein sequence ID" value="KYG06980.1"/>
    <property type="molecule type" value="Genomic_DNA"/>
</dbReference>